<evidence type="ECO:0000313" key="1">
    <source>
        <dbReference type="EMBL" id="SIS85527.1"/>
    </source>
</evidence>
<evidence type="ECO:0000313" key="2">
    <source>
        <dbReference type="Proteomes" id="UP000186795"/>
    </source>
</evidence>
<dbReference type="AlphaFoldDB" id="A0A1N7MHI0"/>
<sequence length="36" mass="4252">MNDEDRGERVRQSFLALMPEGILMFNKLREENPTTI</sequence>
<protein>
    <submittedName>
        <fullName evidence="1">Uncharacterized protein</fullName>
    </submittedName>
</protein>
<proteinExistence type="predicted"/>
<organism evidence="1 2">
    <name type="scientific">Kroppenstedtia eburnea</name>
    <dbReference type="NCBI Taxonomy" id="714067"/>
    <lineage>
        <taxon>Bacteria</taxon>
        <taxon>Bacillati</taxon>
        <taxon>Bacillota</taxon>
        <taxon>Bacilli</taxon>
        <taxon>Bacillales</taxon>
        <taxon>Thermoactinomycetaceae</taxon>
        <taxon>Kroppenstedtia</taxon>
    </lineage>
</organism>
<dbReference type="EMBL" id="FTOD01000006">
    <property type="protein sequence ID" value="SIS85527.1"/>
    <property type="molecule type" value="Genomic_DNA"/>
</dbReference>
<gene>
    <name evidence="1" type="ORF">SAMN05421790_10698</name>
</gene>
<name>A0A1N7MHI0_9BACL</name>
<reference evidence="2" key="1">
    <citation type="submission" date="2017-01" db="EMBL/GenBank/DDBJ databases">
        <authorList>
            <person name="Varghese N."/>
            <person name="Submissions S."/>
        </authorList>
    </citation>
    <scope>NUCLEOTIDE SEQUENCE [LARGE SCALE GENOMIC DNA]</scope>
    <source>
        <strain evidence="2">DSM 45196</strain>
    </source>
</reference>
<keyword evidence="2" id="KW-1185">Reference proteome</keyword>
<accession>A0A1N7MHI0</accession>
<dbReference type="Proteomes" id="UP000186795">
    <property type="component" value="Unassembled WGS sequence"/>
</dbReference>